<protein>
    <submittedName>
        <fullName evidence="1">Uncharacterized protein</fullName>
    </submittedName>
</protein>
<comment type="caution">
    <text evidence="1">The sequence shown here is derived from an EMBL/GenBank/DDBJ whole genome shotgun (WGS) entry which is preliminary data.</text>
</comment>
<evidence type="ECO:0000313" key="1">
    <source>
        <dbReference type="EMBL" id="HGY95355.1"/>
    </source>
</evidence>
<dbReference type="AlphaFoldDB" id="A0A7V5CUR8"/>
<sequence length="139" mass="15351">MCVIYHAVSTDQEDVLGFESQSIPELRLIGRSDGAPERMVYYLTGAIAACGGQMLSRRFHSDGSAAIECEFLRVHCVDMYGVLLAAGLHLSRSSHLKMAELCRCTHAMPGGFEDQRVILELEVMDQSSEFPSPARRRSA</sequence>
<organism evidence="1">
    <name type="scientific">Acidobacterium capsulatum</name>
    <dbReference type="NCBI Taxonomy" id="33075"/>
    <lineage>
        <taxon>Bacteria</taxon>
        <taxon>Pseudomonadati</taxon>
        <taxon>Acidobacteriota</taxon>
        <taxon>Terriglobia</taxon>
        <taxon>Terriglobales</taxon>
        <taxon>Acidobacteriaceae</taxon>
        <taxon>Acidobacterium</taxon>
    </lineage>
</organism>
<name>A0A7V5CUR8_9BACT</name>
<accession>A0A7V5CUR8</accession>
<reference evidence="1" key="1">
    <citation type="journal article" date="2020" name="mSystems">
        <title>Genome- and Community-Level Interaction Insights into Carbon Utilization and Element Cycling Functions of Hydrothermarchaeota in Hydrothermal Sediment.</title>
        <authorList>
            <person name="Zhou Z."/>
            <person name="Liu Y."/>
            <person name="Xu W."/>
            <person name="Pan J."/>
            <person name="Luo Z.H."/>
            <person name="Li M."/>
        </authorList>
    </citation>
    <scope>NUCLEOTIDE SEQUENCE [LARGE SCALE GENOMIC DNA]</scope>
    <source>
        <strain evidence="1">SpSt-855</strain>
    </source>
</reference>
<gene>
    <name evidence="1" type="ORF">ENW50_11835</name>
</gene>
<dbReference type="EMBL" id="DTKL01000073">
    <property type="protein sequence ID" value="HGY95355.1"/>
    <property type="molecule type" value="Genomic_DNA"/>
</dbReference>
<proteinExistence type="predicted"/>